<keyword evidence="2" id="KW-0378">Hydrolase</keyword>
<keyword evidence="3" id="KW-0347">Helicase</keyword>
<dbReference type="Gene3D" id="1.10.10.10">
    <property type="entry name" value="Winged helix-like DNA-binding domain superfamily/Winged helix DNA-binding domain"/>
    <property type="match status" value="1"/>
</dbReference>
<dbReference type="InterPro" id="IPR004179">
    <property type="entry name" value="Sec63-dom"/>
</dbReference>
<gene>
    <name evidence="7" type="primary">ASCC3_3</name>
    <name evidence="7" type="ORF">XENORESO_010406</name>
</gene>
<dbReference type="Proteomes" id="UP001444071">
    <property type="component" value="Unassembled WGS sequence"/>
</dbReference>
<dbReference type="InterPro" id="IPR036390">
    <property type="entry name" value="WH_DNA-bd_sf"/>
</dbReference>
<protein>
    <submittedName>
        <fullName evidence="7">Activating signal cointegrator 1 complex subunit</fullName>
    </submittedName>
</protein>
<dbReference type="SUPFAM" id="SSF46785">
    <property type="entry name" value="Winged helix' DNA-binding domain"/>
    <property type="match status" value="1"/>
</dbReference>
<feature type="domain" description="SEC63" evidence="5">
    <location>
        <begin position="132"/>
        <end position="238"/>
    </location>
</feature>
<dbReference type="EMBL" id="JAHRIM010043257">
    <property type="protein sequence ID" value="MEQ2267788.1"/>
    <property type="molecule type" value="Genomic_DNA"/>
</dbReference>
<evidence type="ECO:0000256" key="1">
    <source>
        <dbReference type="ARBA" id="ARBA00022741"/>
    </source>
</evidence>
<dbReference type="Gene3D" id="1.10.3380.10">
    <property type="entry name" value="Sec63 N-terminal domain-like domain"/>
    <property type="match status" value="1"/>
</dbReference>
<dbReference type="PANTHER" id="PTHR47961">
    <property type="entry name" value="DNA POLYMERASE THETA, PUTATIVE (AFU_ORTHOLOGUE AFUA_1G05260)-RELATED"/>
    <property type="match status" value="1"/>
</dbReference>
<organism evidence="7 8">
    <name type="scientific">Xenotaenia resolanae</name>
    <dbReference type="NCBI Taxonomy" id="208358"/>
    <lineage>
        <taxon>Eukaryota</taxon>
        <taxon>Metazoa</taxon>
        <taxon>Chordata</taxon>
        <taxon>Craniata</taxon>
        <taxon>Vertebrata</taxon>
        <taxon>Euteleostomi</taxon>
        <taxon>Actinopterygii</taxon>
        <taxon>Neopterygii</taxon>
        <taxon>Teleostei</taxon>
        <taxon>Neoteleostei</taxon>
        <taxon>Acanthomorphata</taxon>
        <taxon>Ovalentaria</taxon>
        <taxon>Atherinomorphae</taxon>
        <taxon>Cyprinodontiformes</taxon>
        <taxon>Goodeidae</taxon>
        <taxon>Xenotaenia</taxon>
    </lineage>
</organism>
<proteinExistence type="predicted"/>
<evidence type="ECO:0000313" key="7">
    <source>
        <dbReference type="EMBL" id="MEQ2267788.1"/>
    </source>
</evidence>
<evidence type="ECO:0000313" key="8">
    <source>
        <dbReference type="Proteomes" id="UP001444071"/>
    </source>
</evidence>
<dbReference type="InterPro" id="IPR027417">
    <property type="entry name" value="P-loop_NTPase"/>
</dbReference>
<keyword evidence="4" id="KW-0067">ATP-binding</keyword>
<feature type="non-terminal residue" evidence="7">
    <location>
        <position position="238"/>
    </location>
</feature>
<dbReference type="Pfam" id="PF02889">
    <property type="entry name" value="Sec63"/>
    <property type="match status" value="1"/>
</dbReference>
<dbReference type="InterPro" id="IPR057842">
    <property type="entry name" value="WH_MER3"/>
</dbReference>
<dbReference type="Gene3D" id="3.40.50.300">
    <property type="entry name" value="P-loop containing nucleotide triphosphate hydrolases"/>
    <property type="match status" value="1"/>
</dbReference>
<evidence type="ECO:0000259" key="5">
    <source>
        <dbReference type="Pfam" id="PF02889"/>
    </source>
</evidence>
<reference evidence="7 8" key="1">
    <citation type="submission" date="2021-06" db="EMBL/GenBank/DDBJ databases">
        <authorList>
            <person name="Palmer J.M."/>
        </authorList>
    </citation>
    <scope>NUCLEOTIDE SEQUENCE [LARGE SCALE GENOMIC DNA]</scope>
    <source>
        <strain evidence="7 8">XR_2019</strain>
        <tissue evidence="7">Muscle</tissue>
    </source>
</reference>
<evidence type="ECO:0000259" key="6">
    <source>
        <dbReference type="Pfam" id="PF23445"/>
    </source>
</evidence>
<dbReference type="PANTHER" id="PTHR47961:SF13">
    <property type="entry name" value="ACTIVATING SIGNAL COINTEGRATOR 1 COMPLEX SUBUNIT 3"/>
    <property type="match status" value="1"/>
</dbReference>
<dbReference type="Pfam" id="PF23445">
    <property type="entry name" value="WHD_SNRNP200"/>
    <property type="match status" value="1"/>
</dbReference>
<evidence type="ECO:0000256" key="4">
    <source>
        <dbReference type="ARBA" id="ARBA00022840"/>
    </source>
</evidence>
<feature type="domain" description="MER3 helicase-like winged helix" evidence="6">
    <location>
        <begin position="41"/>
        <end position="108"/>
    </location>
</feature>
<dbReference type="InterPro" id="IPR050474">
    <property type="entry name" value="Hel308_SKI2-like"/>
</dbReference>
<evidence type="ECO:0000256" key="3">
    <source>
        <dbReference type="ARBA" id="ARBA00022806"/>
    </source>
</evidence>
<sequence>MQIFGRAGRPQFDKYGEGTIITTHDKLSHYLTLLTQQNPIESQFLGSLADNLNAEIALGTVTNVEEAVKWLSYTYLYVRMRANPLAYGINYKTYQMDPALELYRKELVVETGRKLDKARMIRFEERTGYFASTDLGRTASHFYIRYNTIETFNEHFNSQSTEADILRIVSKAEEFDQLKVRDEELEELDQLLNNYCQLPAAGGVENGYGKVNVLLQTYIGRGEVESFSLISDLSYVAQ</sequence>
<accession>A0ABV0WFY3</accession>
<keyword evidence="1" id="KW-0547">Nucleotide-binding</keyword>
<evidence type="ECO:0000256" key="2">
    <source>
        <dbReference type="ARBA" id="ARBA00022801"/>
    </source>
</evidence>
<dbReference type="SUPFAM" id="SSF158702">
    <property type="entry name" value="Sec63 N-terminal domain-like"/>
    <property type="match status" value="1"/>
</dbReference>
<keyword evidence="8" id="KW-1185">Reference proteome</keyword>
<dbReference type="InterPro" id="IPR036388">
    <property type="entry name" value="WH-like_DNA-bd_sf"/>
</dbReference>
<comment type="caution">
    <text evidence="7">The sequence shown here is derived from an EMBL/GenBank/DDBJ whole genome shotgun (WGS) entry which is preliminary data.</text>
</comment>
<name>A0ABV0WFY3_9TELE</name>